<feature type="active site" description="Charge relay system" evidence="5">
    <location>
        <position position="442"/>
    </location>
</feature>
<dbReference type="InterPro" id="IPR023827">
    <property type="entry name" value="Peptidase_S8_Asp-AS"/>
</dbReference>
<dbReference type="SUPFAM" id="SSF52743">
    <property type="entry name" value="Subtilisin-like"/>
    <property type="match status" value="1"/>
</dbReference>
<gene>
    <name evidence="9" type="ORF">ACFSYJ_36100</name>
</gene>
<proteinExistence type="inferred from homology"/>
<dbReference type="PANTHER" id="PTHR43399">
    <property type="entry name" value="SUBTILISIN-RELATED"/>
    <property type="match status" value="1"/>
</dbReference>
<name>A0ABW5GT28_9PSEU</name>
<keyword evidence="7" id="KW-0732">Signal</keyword>
<evidence type="ECO:0000256" key="6">
    <source>
        <dbReference type="RuleBase" id="RU003355"/>
    </source>
</evidence>
<keyword evidence="10" id="KW-1185">Reference proteome</keyword>
<evidence type="ECO:0000256" key="1">
    <source>
        <dbReference type="ARBA" id="ARBA00011073"/>
    </source>
</evidence>
<accession>A0ABW5GT28</accession>
<evidence type="ECO:0000256" key="5">
    <source>
        <dbReference type="PROSITE-ProRule" id="PRU01240"/>
    </source>
</evidence>
<dbReference type="PROSITE" id="PS00136">
    <property type="entry name" value="SUBTILASE_ASP"/>
    <property type="match status" value="1"/>
</dbReference>
<organism evidence="9 10">
    <name type="scientific">Amycolatopsis samaneae</name>
    <dbReference type="NCBI Taxonomy" id="664691"/>
    <lineage>
        <taxon>Bacteria</taxon>
        <taxon>Bacillati</taxon>
        <taxon>Actinomycetota</taxon>
        <taxon>Actinomycetes</taxon>
        <taxon>Pseudonocardiales</taxon>
        <taxon>Pseudonocardiaceae</taxon>
        <taxon>Amycolatopsis</taxon>
    </lineage>
</organism>
<evidence type="ECO:0000256" key="3">
    <source>
        <dbReference type="ARBA" id="ARBA00022801"/>
    </source>
</evidence>
<dbReference type="PROSITE" id="PS51892">
    <property type="entry name" value="SUBTILASE"/>
    <property type="match status" value="1"/>
</dbReference>
<dbReference type="InterPro" id="IPR000209">
    <property type="entry name" value="Peptidase_S8/S53_dom"/>
</dbReference>
<feature type="domain" description="Peptidase S8/S53" evidence="8">
    <location>
        <begin position="225"/>
        <end position="479"/>
    </location>
</feature>
<dbReference type="PROSITE" id="PS00138">
    <property type="entry name" value="SUBTILASE_SER"/>
    <property type="match status" value="1"/>
</dbReference>
<keyword evidence="4 5" id="KW-0720">Serine protease</keyword>
<dbReference type="InterPro" id="IPR015500">
    <property type="entry name" value="Peptidase_S8_subtilisin-rel"/>
</dbReference>
<feature type="chain" id="PRO_5045655099" evidence="7">
    <location>
        <begin position="31"/>
        <end position="1245"/>
    </location>
</feature>
<evidence type="ECO:0000256" key="7">
    <source>
        <dbReference type="SAM" id="SignalP"/>
    </source>
</evidence>
<evidence type="ECO:0000256" key="2">
    <source>
        <dbReference type="ARBA" id="ARBA00022670"/>
    </source>
</evidence>
<dbReference type="PROSITE" id="PS00137">
    <property type="entry name" value="SUBTILASE_HIS"/>
    <property type="match status" value="1"/>
</dbReference>
<dbReference type="InterPro" id="IPR023828">
    <property type="entry name" value="Peptidase_S8_Ser-AS"/>
</dbReference>
<dbReference type="InterPro" id="IPR036852">
    <property type="entry name" value="Peptidase_S8/S53_dom_sf"/>
</dbReference>
<feature type="active site" description="Charge relay system" evidence="5">
    <location>
        <position position="234"/>
    </location>
</feature>
<dbReference type="InterPro" id="IPR051048">
    <property type="entry name" value="Peptidase_S8/S53_subtilisin"/>
</dbReference>
<comment type="caution">
    <text evidence="9">The sequence shown here is derived from an EMBL/GenBank/DDBJ whole genome shotgun (WGS) entry which is preliminary data.</text>
</comment>
<dbReference type="Gene3D" id="3.40.50.200">
    <property type="entry name" value="Peptidase S8/S53 domain"/>
    <property type="match status" value="1"/>
</dbReference>
<dbReference type="Proteomes" id="UP001597419">
    <property type="component" value="Unassembled WGS sequence"/>
</dbReference>
<protein>
    <submittedName>
        <fullName evidence="9">S8 family serine peptidase</fullName>
    </submittedName>
</protein>
<dbReference type="Pfam" id="PF00082">
    <property type="entry name" value="Peptidase_S8"/>
    <property type="match status" value="1"/>
</dbReference>
<feature type="active site" description="Charge relay system" evidence="5">
    <location>
        <position position="266"/>
    </location>
</feature>
<dbReference type="PANTHER" id="PTHR43399:SF4">
    <property type="entry name" value="CELL WALL-ASSOCIATED PROTEASE"/>
    <property type="match status" value="1"/>
</dbReference>
<feature type="signal peptide" evidence="7">
    <location>
        <begin position="1"/>
        <end position="30"/>
    </location>
</feature>
<sequence length="1245" mass="128833">MRSRRRSTAVTLATACAAATLVAVPGQAGAADAPGTPAAAGDGAGHQVTLVTGDRVSARRDARGHWSVAIQEDARSGHTPYVQFGARHGDTTDSYLVPVSALPLVEAGRLDRELFNITGLIRQGYDDAGTDTLPLLAEYSDGAATRSAAPLGARRGRSFGELGYTELGESKKDAKGFWAGLSAGGPAALSGGPSKIWLNARVRASLDQSVPQIGAPAAWQAGYTGKDVTVAILDTGVDAGHPDLAGKVAQSKDFSGKGSVVDGHGHGTHVASTITGSGAALGGKYKGVAPDAKLAIGKVLNDGGSGRASDIMAGMEWAAREAKAKVVNLSLGSYPTDGTDPSSQVVNKLSRQYGTLFVIAAGNSGQDEGVSSPATADAALAVGSVTKSDALSPFSDRGPRVGDGAVKPEIGAPGSDIVAARAKGTTIGKPVGEYYTTLSGTSMATPHTAGAAAILAQQHPDWTGEQLKSGLVGTAKELPGVGVTALGGGRLDVATAVTQAVRSEPATVNTVVRWSGKPDKRTVTYTNPGATPVTLGLAFGLADKQGQPPAANLAKISANSVTVPAGGKSTVDITFTSRSGKPGTYQGLLLASTADGKTRVRTPIGVQDEPELYDLSVKTLGRDGKAPGAQDNQTSVAVNVHTGQSFFGYAGKSMRVPPGEYTLSAGLTTGRPDAPVEVTAFANPDVKVTRDTTVSFDARQAKPVAVRTDQTGALDGGLNARLETRPEGPHEPVTLGLAAGAQFQRLYAYSTPGVSSKYFRFTNDVQLYQPWLELTAEGEQPLAVDAGFTRFSDIVPPSTQRLGTVYGGAGTPTDLSKVDAKGKLVVLDFPDGILVTEAGKRIDNVKAAGGRLAAFRLVEAGASARLLGAAADTWSLPTLQVNGYTADRYVALAKAGGLTSSLTMRDRSDYQYDLYYPSAGGIPANLVHEARAADVAAVTMAYHGYAKEFPPMVSALVVGPEGAVNRGGMSAAPQSEQRRYFTPGDWRLEVQGTEFTDTTVAPGGTLVDGPRTLAAGRSSRIDWNAAVIGPAFTGTTGSGRPWVAQNKDYALDVTLPVFSDAAGHSSGTDYLYGLDRGTTAAYLDGQLLGTQNSPGRGVFQGPARFGTYRITTEVSRDKPWWPTSTKFSGEWTVASARLPDAPLGMLAVGFAPPADLRNIVPGGKEISFPVTVTRQDSPPKVTALSVEISYDDDATWQPVELTPDGPKWTAKVRHPASGFASLRAKATDDKGNAVSQTITRAYQIG</sequence>
<dbReference type="RefSeq" id="WP_345407596.1">
    <property type="nucleotide sequence ID" value="NZ_BAABHG010000023.1"/>
</dbReference>
<dbReference type="CDD" id="cd07487">
    <property type="entry name" value="Peptidases_S8_1"/>
    <property type="match status" value="1"/>
</dbReference>
<evidence type="ECO:0000259" key="8">
    <source>
        <dbReference type="Pfam" id="PF00082"/>
    </source>
</evidence>
<evidence type="ECO:0000313" key="10">
    <source>
        <dbReference type="Proteomes" id="UP001597419"/>
    </source>
</evidence>
<reference evidence="10" key="1">
    <citation type="journal article" date="2019" name="Int. J. Syst. Evol. Microbiol.">
        <title>The Global Catalogue of Microorganisms (GCM) 10K type strain sequencing project: providing services to taxonomists for standard genome sequencing and annotation.</title>
        <authorList>
            <consortium name="The Broad Institute Genomics Platform"/>
            <consortium name="The Broad Institute Genome Sequencing Center for Infectious Disease"/>
            <person name="Wu L."/>
            <person name="Ma J."/>
        </authorList>
    </citation>
    <scope>NUCLEOTIDE SEQUENCE [LARGE SCALE GENOMIC DNA]</scope>
    <source>
        <strain evidence="10">CGMCC 4.7643</strain>
    </source>
</reference>
<dbReference type="PRINTS" id="PR00723">
    <property type="entry name" value="SUBTILISIN"/>
</dbReference>
<dbReference type="InterPro" id="IPR022398">
    <property type="entry name" value="Peptidase_S8_His-AS"/>
</dbReference>
<comment type="similarity">
    <text evidence="1 5 6">Belongs to the peptidase S8 family.</text>
</comment>
<keyword evidence="3 5" id="KW-0378">Hydrolase</keyword>
<keyword evidence="2 5" id="KW-0645">Protease</keyword>
<evidence type="ECO:0000313" key="9">
    <source>
        <dbReference type="EMBL" id="MFD2464088.1"/>
    </source>
</evidence>
<evidence type="ECO:0000256" key="4">
    <source>
        <dbReference type="ARBA" id="ARBA00022825"/>
    </source>
</evidence>
<dbReference type="EMBL" id="JBHUKU010000024">
    <property type="protein sequence ID" value="MFD2464088.1"/>
    <property type="molecule type" value="Genomic_DNA"/>
</dbReference>